<dbReference type="InterPro" id="IPR018114">
    <property type="entry name" value="TRYPSIN_HIS"/>
</dbReference>
<evidence type="ECO:0000313" key="15">
    <source>
        <dbReference type="EnsemblMetazoa" id="ADIR002173-PA"/>
    </source>
</evidence>
<dbReference type="PROSITE" id="PS50240">
    <property type="entry name" value="TRYPSIN_DOM"/>
    <property type="match status" value="2"/>
</dbReference>
<protein>
    <recommendedName>
        <fullName evidence="14">Peptidase S1 domain-containing protein</fullName>
    </recommendedName>
</protein>
<evidence type="ECO:0000256" key="5">
    <source>
        <dbReference type="ARBA" id="ARBA00022729"/>
    </source>
</evidence>
<dbReference type="InterPro" id="IPR051487">
    <property type="entry name" value="Ser/Thr_Proteases_Immune/Dev"/>
</dbReference>
<dbReference type="SUPFAM" id="SSF50494">
    <property type="entry name" value="Trypsin-like serine proteases"/>
    <property type="match status" value="2"/>
</dbReference>
<dbReference type="GO" id="GO:0006508">
    <property type="term" value="P:proteolysis"/>
    <property type="evidence" value="ECO:0007669"/>
    <property type="project" value="UniProtKB-KW"/>
</dbReference>
<evidence type="ECO:0000256" key="1">
    <source>
        <dbReference type="ARBA" id="ARBA00004613"/>
    </source>
</evidence>
<feature type="domain" description="Peptidase S1" evidence="14">
    <location>
        <begin position="324"/>
        <end position="579"/>
    </location>
</feature>
<dbReference type="SMART" id="SM00020">
    <property type="entry name" value="Tryp_SPc"/>
    <property type="match status" value="2"/>
</dbReference>
<dbReference type="VEuPathDB" id="VectorBase:ADIR002173"/>
<dbReference type="PRINTS" id="PR00722">
    <property type="entry name" value="CHYMOTRYPSIN"/>
</dbReference>
<comment type="similarity">
    <text evidence="12">Belongs to the peptidase S1 family. CLIP subfamily.</text>
</comment>
<dbReference type="InterPro" id="IPR001254">
    <property type="entry name" value="Trypsin_dom"/>
</dbReference>
<dbReference type="FunFam" id="2.40.10.10:FF:000028">
    <property type="entry name" value="Serine protease easter"/>
    <property type="match status" value="1"/>
</dbReference>
<dbReference type="PROSITE" id="PS00134">
    <property type="entry name" value="TRYPSIN_HIS"/>
    <property type="match status" value="1"/>
</dbReference>
<keyword evidence="3" id="KW-0399">Innate immunity</keyword>
<feature type="domain" description="Peptidase S1" evidence="14">
    <location>
        <begin position="20"/>
        <end position="267"/>
    </location>
</feature>
<proteinExistence type="inferred from homology"/>
<evidence type="ECO:0000256" key="12">
    <source>
        <dbReference type="ARBA" id="ARBA00024195"/>
    </source>
</evidence>
<accession>A0A182N3G1</accession>
<dbReference type="STRING" id="7168.A0A182N3G1"/>
<sequence>MLKKSSTRCGVRKTQINKLILGGRKVPDGKWPWYAAIARRTGRCSEIVCGGSIIDKATILTAAHCLYEQSGVIARYRVLVHVGRTHQFSTHSLSKTYKPDHFIIHPGYRQHNVTHDIALIKLENEIEMNDYVQPVCLWPTRTDHERVVGRTGHVVGFGLHNQSHTSDDLLEAEVPVVDLIHCLESNRDAFGPTLTSQMLCAGALNDVGPCNGDSGGGFFLEINNVWHIRAIVSFAPNLYGETVCDPEQYTIYTDVSKHMQWIFENQHEPSVNRNNIRISSSTTSSTGRPRDTQPPKTPNKLLPAFETESEASEEKCGLRNLNGVVAQKIDREYVAEYGEFPWMVALFRHPEAQFCCNGALVGARAILTTAHCVDLCRNSTKNVTVRVGEWDMSKTEAMPFPPENIITSSAHLHKKYNPSSHVNNIALLELDHPVRYRATVQPVCLPSADYEVRSSENLIATGWGATLKQQQMISPVLKRLDLQNVHWETCKSQLKRYQAKHSFALDNSFVCAVSGHTEHKRPCDGDAGSPVVVEIPGKTEQYFLHGMVSWGYNCHQKAISHTALINVLHYLDWIKETMSKFY</sequence>
<keyword evidence="6" id="KW-0378">Hydrolase</keyword>
<dbReference type="FunFam" id="2.40.10.10:FF:000146">
    <property type="entry name" value="Serine protease 53"/>
    <property type="match status" value="1"/>
</dbReference>
<name>A0A182N3G1_9DIPT</name>
<keyword evidence="16" id="KW-1185">Reference proteome</keyword>
<dbReference type="PANTHER" id="PTHR24256">
    <property type="entry name" value="TRYPTASE-RELATED"/>
    <property type="match status" value="1"/>
</dbReference>
<keyword evidence="10" id="KW-1015">Disulfide bond</keyword>
<dbReference type="GO" id="GO:0005576">
    <property type="term" value="C:extracellular region"/>
    <property type="evidence" value="ECO:0007669"/>
    <property type="project" value="UniProtKB-SubCell"/>
</dbReference>
<evidence type="ECO:0000256" key="6">
    <source>
        <dbReference type="ARBA" id="ARBA00022801"/>
    </source>
</evidence>
<keyword evidence="8" id="KW-0391">Immunity</keyword>
<feature type="region of interest" description="Disordered" evidence="13">
    <location>
        <begin position="273"/>
        <end position="301"/>
    </location>
</feature>
<comment type="subcellular location">
    <subcellularLocation>
        <location evidence="1">Secreted</location>
    </subcellularLocation>
</comment>
<keyword evidence="4" id="KW-0645">Protease</keyword>
<reference evidence="15" key="2">
    <citation type="submission" date="2020-05" db="UniProtKB">
        <authorList>
            <consortium name="EnsemblMetazoa"/>
        </authorList>
    </citation>
    <scope>IDENTIFICATION</scope>
    <source>
        <strain evidence="15">WRAIR2</strain>
    </source>
</reference>
<dbReference type="EnsemblMetazoa" id="ADIR002173-RA">
    <property type="protein sequence ID" value="ADIR002173-PA"/>
    <property type="gene ID" value="ADIR002173"/>
</dbReference>
<dbReference type="CDD" id="cd00190">
    <property type="entry name" value="Tryp_SPc"/>
    <property type="match status" value="2"/>
</dbReference>
<dbReference type="Proteomes" id="UP000075884">
    <property type="component" value="Unassembled WGS sequence"/>
</dbReference>
<keyword evidence="5" id="KW-0732">Signal</keyword>
<evidence type="ECO:0000256" key="11">
    <source>
        <dbReference type="ARBA" id="ARBA00023180"/>
    </source>
</evidence>
<keyword evidence="11" id="KW-0325">Glycoprotein</keyword>
<dbReference type="InterPro" id="IPR043504">
    <property type="entry name" value="Peptidase_S1_PA_chymotrypsin"/>
</dbReference>
<evidence type="ECO:0000259" key="14">
    <source>
        <dbReference type="PROSITE" id="PS50240"/>
    </source>
</evidence>
<evidence type="ECO:0000256" key="2">
    <source>
        <dbReference type="ARBA" id="ARBA00022525"/>
    </source>
</evidence>
<evidence type="ECO:0000313" key="16">
    <source>
        <dbReference type="Proteomes" id="UP000075884"/>
    </source>
</evidence>
<evidence type="ECO:0000256" key="7">
    <source>
        <dbReference type="ARBA" id="ARBA00022825"/>
    </source>
</evidence>
<dbReference type="Gene3D" id="2.40.10.10">
    <property type="entry name" value="Trypsin-like serine proteases"/>
    <property type="match status" value="2"/>
</dbReference>
<evidence type="ECO:0000256" key="8">
    <source>
        <dbReference type="ARBA" id="ARBA00022859"/>
    </source>
</evidence>
<evidence type="ECO:0000256" key="13">
    <source>
        <dbReference type="SAM" id="MobiDB-lite"/>
    </source>
</evidence>
<reference evidence="16" key="1">
    <citation type="submission" date="2013-03" db="EMBL/GenBank/DDBJ databases">
        <title>The Genome Sequence of Anopheles dirus WRAIR2.</title>
        <authorList>
            <consortium name="The Broad Institute Genomics Platform"/>
            <person name="Neafsey D.E."/>
            <person name="Walton C."/>
            <person name="Walker B."/>
            <person name="Young S.K."/>
            <person name="Zeng Q."/>
            <person name="Gargeya S."/>
            <person name="Fitzgerald M."/>
            <person name="Haas B."/>
            <person name="Abouelleil A."/>
            <person name="Allen A.W."/>
            <person name="Alvarado L."/>
            <person name="Arachchi H.M."/>
            <person name="Berlin A.M."/>
            <person name="Chapman S.B."/>
            <person name="Gainer-Dewar J."/>
            <person name="Goldberg J."/>
            <person name="Griggs A."/>
            <person name="Gujja S."/>
            <person name="Hansen M."/>
            <person name="Howarth C."/>
            <person name="Imamovic A."/>
            <person name="Ireland A."/>
            <person name="Larimer J."/>
            <person name="McCowan C."/>
            <person name="Murphy C."/>
            <person name="Pearson M."/>
            <person name="Poon T.W."/>
            <person name="Priest M."/>
            <person name="Roberts A."/>
            <person name="Saif S."/>
            <person name="Shea T."/>
            <person name="Sisk P."/>
            <person name="Sykes S."/>
            <person name="Wortman J."/>
            <person name="Nusbaum C."/>
            <person name="Birren B."/>
        </authorList>
    </citation>
    <scope>NUCLEOTIDE SEQUENCE [LARGE SCALE GENOMIC DNA]</scope>
    <source>
        <strain evidence="16">WRAIR2</strain>
    </source>
</reference>
<dbReference type="InterPro" id="IPR009003">
    <property type="entry name" value="Peptidase_S1_PA"/>
</dbReference>
<keyword evidence="7" id="KW-0720">Serine protease</keyword>
<dbReference type="GO" id="GO:0045087">
    <property type="term" value="P:innate immune response"/>
    <property type="evidence" value="ECO:0007669"/>
    <property type="project" value="UniProtKB-KW"/>
</dbReference>
<evidence type="ECO:0000256" key="9">
    <source>
        <dbReference type="ARBA" id="ARBA00023145"/>
    </source>
</evidence>
<dbReference type="Pfam" id="PF00089">
    <property type="entry name" value="Trypsin"/>
    <property type="match status" value="2"/>
</dbReference>
<keyword evidence="2" id="KW-0964">Secreted</keyword>
<dbReference type="GO" id="GO:0004252">
    <property type="term" value="F:serine-type endopeptidase activity"/>
    <property type="evidence" value="ECO:0007669"/>
    <property type="project" value="InterPro"/>
</dbReference>
<evidence type="ECO:0000256" key="10">
    <source>
        <dbReference type="ARBA" id="ARBA00023157"/>
    </source>
</evidence>
<evidence type="ECO:0000256" key="4">
    <source>
        <dbReference type="ARBA" id="ARBA00022670"/>
    </source>
</evidence>
<evidence type="ECO:0000256" key="3">
    <source>
        <dbReference type="ARBA" id="ARBA00022588"/>
    </source>
</evidence>
<dbReference type="AlphaFoldDB" id="A0A182N3G1"/>
<keyword evidence="9" id="KW-0865">Zymogen</keyword>
<dbReference type="InterPro" id="IPR001314">
    <property type="entry name" value="Peptidase_S1A"/>
</dbReference>
<organism evidence="15 16">
    <name type="scientific">Anopheles dirus</name>
    <dbReference type="NCBI Taxonomy" id="7168"/>
    <lineage>
        <taxon>Eukaryota</taxon>
        <taxon>Metazoa</taxon>
        <taxon>Ecdysozoa</taxon>
        <taxon>Arthropoda</taxon>
        <taxon>Hexapoda</taxon>
        <taxon>Insecta</taxon>
        <taxon>Pterygota</taxon>
        <taxon>Neoptera</taxon>
        <taxon>Endopterygota</taxon>
        <taxon>Diptera</taxon>
        <taxon>Nematocera</taxon>
        <taxon>Culicoidea</taxon>
        <taxon>Culicidae</taxon>
        <taxon>Anophelinae</taxon>
        <taxon>Anopheles</taxon>
    </lineage>
</organism>